<evidence type="ECO:0000313" key="3">
    <source>
        <dbReference type="Proteomes" id="UP000631114"/>
    </source>
</evidence>
<feature type="domain" description="Replication protein A 70 kDa DNA-binding subunit B/D first OB fold" evidence="1">
    <location>
        <begin position="6"/>
        <end position="75"/>
    </location>
</feature>
<dbReference type="InterPro" id="IPR012340">
    <property type="entry name" value="NA-bd_OB-fold"/>
</dbReference>
<dbReference type="PANTHER" id="PTHR47165">
    <property type="entry name" value="OS03G0429900 PROTEIN"/>
    <property type="match status" value="1"/>
</dbReference>
<dbReference type="Gene3D" id="2.40.50.140">
    <property type="entry name" value="Nucleic acid-binding proteins"/>
    <property type="match status" value="1"/>
</dbReference>
<dbReference type="AlphaFoldDB" id="A0A835IWZ7"/>
<organism evidence="2 3">
    <name type="scientific">Coptis chinensis</name>
    <dbReference type="NCBI Taxonomy" id="261450"/>
    <lineage>
        <taxon>Eukaryota</taxon>
        <taxon>Viridiplantae</taxon>
        <taxon>Streptophyta</taxon>
        <taxon>Embryophyta</taxon>
        <taxon>Tracheophyta</taxon>
        <taxon>Spermatophyta</taxon>
        <taxon>Magnoliopsida</taxon>
        <taxon>Ranunculales</taxon>
        <taxon>Ranunculaceae</taxon>
        <taxon>Coptidoideae</taxon>
        <taxon>Coptis</taxon>
    </lineage>
</organism>
<accession>A0A835IWZ7</accession>
<dbReference type="EMBL" id="JADFTS010000001">
    <property type="protein sequence ID" value="KAF9624944.1"/>
    <property type="molecule type" value="Genomic_DNA"/>
</dbReference>
<keyword evidence="3" id="KW-1185">Reference proteome</keyword>
<proteinExistence type="predicted"/>
<name>A0A835IWZ7_9MAGN</name>
<protein>
    <recommendedName>
        <fullName evidence="1">Replication protein A 70 kDa DNA-binding subunit B/D first OB fold domain-containing protein</fullName>
    </recommendedName>
</protein>
<gene>
    <name evidence="2" type="ORF">IFM89_016192</name>
</gene>
<sequence>MGTAEYVRLSELTDRTHRCKIKVRVSRRWTLGSKDSQEKKKRFDVVLIDEQGNQIQAIVPKKGSSEAHPEIPKYNFDFVEFNNIRLLPKENQNLQDVYGTLEGVSELMFRKGLMLKEIFLKNSSGTELKINLRENAIQLMDNVITYATSVSGVGCHFANCWKLLW</sequence>
<reference evidence="2 3" key="1">
    <citation type="submission" date="2020-10" db="EMBL/GenBank/DDBJ databases">
        <title>The Coptis chinensis genome and diversification of protoberbering-type alkaloids.</title>
        <authorList>
            <person name="Wang B."/>
            <person name="Shu S."/>
            <person name="Song C."/>
            <person name="Liu Y."/>
        </authorList>
    </citation>
    <scope>NUCLEOTIDE SEQUENCE [LARGE SCALE GENOMIC DNA]</scope>
    <source>
        <strain evidence="2">HL-2020</strain>
        <tissue evidence="2">Leaf</tissue>
    </source>
</reference>
<dbReference type="SUPFAM" id="SSF50249">
    <property type="entry name" value="Nucleic acid-binding proteins"/>
    <property type="match status" value="1"/>
</dbReference>
<evidence type="ECO:0000313" key="2">
    <source>
        <dbReference type="EMBL" id="KAF9624944.1"/>
    </source>
</evidence>
<dbReference type="Pfam" id="PF02721">
    <property type="entry name" value="DUF223"/>
    <property type="match status" value="1"/>
</dbReference>
<dbReference type="OrthoDB" id="1744497at2759"/>
<dbReference type="InterPro" id="IPR003871">
    <property type="entry name" value="RFA1B/D_OB_1st"/>
</dbReference>
<evidence type="ECO:0000259" key="1">
    <source>
        <dbReference type="Pfam" id="PF02721"/>
    </source>
</evidence>
<dbReference type="Proteomes" id="UP000631114">
    <property type="component" value="Unassembled WGS sequence"/>
</dbReference>
<comment type="caution">
    <text evidence="2">The sequence shown here is derived from an EMBL/GenBank/DDBJ whole genome shotgun (WGS) entry which is preliminary data.</text>
</comment>
<dbReference type="PANTHER" id="PTHR47165:SF4">
    <property type="entry name" value="OS03G0429900 PROTEIN"/>
    <property type="match status" value="1"/>
</dbReference>